<gene>
    <name evidence="1" type="ORF">GS03_01215</name>
</gene>
<evidence type="ECO:0000313" key="1">
    <source>
        <dbReference type="EMBL" id="QBZ97717.1"/>
    </source>
</evidence>
<proteinExistence type="predicted"/>
<accession>A0A4P7PS37</accession>
<dbReference type="OrthoDB" id="1321991at2"/>
<dbReference type="Proteomes" id="UP000296862">
    <property type="component" value="Chromosome"/>
</dbReference>
<dbReference type="RefSeq" id="WP_136151657.1">
    <property type="nucleotide sequence ID" value="NZ_CP038810.1"/>
</dbReference>
<evidence type="ECO:0008006" key="3">
    <source>
        <dbReference type="Google" id="ProtNLM"/>
    </source>
</evidence>
<reference evidence="1 2" key="1">
    <citation type="submission" date="2019-04" db="EMBL/GenBank/DDBJ databases">
        <title>Flavobacterium sp. GS03.</title>
        <authorList>
            <person name="Kim H."/>
        </authorList>
    </citation>
    <scope>NUCLEOTIDE SEQUENCE [LARGE SCALE GENOMIC DNA]</scope>
    <source>
        <strain evidence="1 2">GS03</strain>
    </source>
</reference>
<dbReference type="KEGG" id="fsn:GS03_01215"/>
<dbReference type="EMBL" id="CP038810">
    <property type="protein sequence ID" value="QBZ97717.1"/>
    <property type="molecule type" value="Genomic_DNA"/>
</dbReference>
<keyword evidence="2" id="KW-1185">Reference proteome</keyword>
<sequence length="354" mass="41090">MKNSTLKNSTKSNLLIQVCFFLLVGLVPAISNSQNYRTIEAYMDDFAKNELYVKKSLMDYSVSIVESQLYSRTKVTAVRIIEKLENINTILMTTNKGFEGNTLLRDSFIKLNQRTIDCLKNGSLILNDYDYQSTLSLPEIGENIATKERHLIAYYQELKKYEQDKKSFAMCYKMHFKNNKSKNILEYNAYQNILFYKMNVMDEKLTYVINAKDKKGFSDCLNLITFTRDEVVAKTSEYKSEYKDTSLNDANIEYANYIAGQKEKLSDLFNNYVDEYNALQALKNSAQPETTESVAAYNYAVKSYNIKKNLFYAVFNDIQITKDKMYDNWLAVNSAFLKNNGKFDSLYEKYASKD</sequence>
<name>A0A4P7PS37_9FLAO</name>
<dbReference type="AlphaFoldDB" id="A0A4P7PS37"/>
<organism evidence="1 2">
    <name type="scientific">Flavobacterium sangjuense</name>
    <dbReference type="NCBI Taxonomy" id="2518177"/>
    <lineage>
        <taxon>Bacteria</taxon>
        <taxon>Pseudomonadati</taxon>
        <taxon>Bacteroidota</taxon>
        <taxon>Flavobacteriia</taxon>
        <taxon>Flavobacteriales</taxon>
        <taxon>Flavobacteriaceae</taxon>
        <taxon>Flavobacterium</taxon>
    </lineage>
</organism>
<protein>
    <recommendedName>
        <fullName evidence="3">DUF3829 domain-containing protein</fullName>
    </recommendedName>
</protein>
<evidence type="ECO:0000313" key="2">
    <source>
        <dbReference type="Proteomes" id="UP000296862"/>
    </source>
</evidence>